<dbReference type="OMA" id="APCYKCT"/>
<dbReference type="InterPro" id="IPR001547">
    <property type="entry name" value="Glyco_hydro_5"/>
</dbReference>
<evidence type="ECO:0000256" key="1">
    <source>
        <dbReference type="ARBA" id="ARBA00005641"/>
    </source>
</evidence>
<keyword evidence="2 4" id="KW-0378">Hydrolase</keyword>
<proteinExistence type="inferred from homology"/>
<reference evidence="7" key="1">
    <citation type="journal article" date="2016" name="Nature">
        <title>The genome of the seagrass Zostera marina reveals angiosperm adaptation to the sea.</title>
        <authorList>
            <person name="Olsen J.L."/>
            <person name="Rouze P."/>
            <person name="Verhelst B."/>
            <person name="Lin Y.-C."/>
            <person name="Bayer T."/>
            <person name="Collen J."/>
            <person name="Dattolo E."/>
            <person name="De Paoli E."/>
            <person name="Dittami S."/>
            <person name="Maumus F."/>
            <person name="Michel G."/>
            <person name="Kersting A."/>
            <person name="Lauritano C."/>
            <person name="Lohaus R."/>
            <person name="Toepel M."/>
            <person name="Tonon T."/>
            <person name="Vanneste K."/>
            <person name="Amirebrahimi M."/>
            <person name="Brakel J."/>
            <person name="Bostroem C."/>
            <person name="Chovatia M."/>
            <person name="Grimwood J."/>
            <person name="Jenkins J.W."/>
            <person name="Jueterbock A."/>
            <person name="Mraz A."/>
            <person name="Stam W.T."/>
            <person name="Tice H."/>
            <person name="Bornberg-Bauer E."/>
            <person name="Green P.J."/>
            <person name="Pearson G.A."/>
            <person name="Procaccini G."/>
            <person name="Duarte C.M."/>
            <person name="Schmutz J."/>
            <person name="Reusch T.B.H."/>
            <person name="Van de Peer Y."/>
        </authorList>
    </citation>
    <scope>NUCLEOTIDE SEQUENCE [LARGE SCALE GENOMIC DNA]</scope>
    <source>
        <strain evidence="7">cv. Finnish</strain>
    </source>
</reference>
<dbReference type="PANTHER" id="PTHR31263">
    <property type="entry name" value="CELLULASE FAMILY PROTEIN (AFU_ORTHOLOGUE AFUA_5G14560)"/>
    <property type="match status" value="1"/>
</dbReference>
<keyword evidence="7" id="KW-1185">Reference proteome</keyword>
<evidence type="ECO:0000256" key="3">
    <source>
        <dbReference type="ARBA" id="ARBA00023295"/>
    </source>
</evidence>
<accession>A0A0K9NJ74</accession>
<dbReference type="GO" id="GO:0000272">
    <property type="term" value="P:polysaccharide catabolic process"/>
    <property type="evidence" value="ECO:0007669"/>
    <property type="project" value="InterPro"/>
</dbReference>
<evidence type="ECO:0000256" key="2">
    <source>
        <dbReference type="ARBA" id="ARBA00022801"/>
    </source>
</evidence>
<dbReference type="InterPro" id="IPR035992">
    <property type="entry name" value="Ricin_B-like_lectins"/>
</dbReference>
<dbReference type="STRING" id="29655.A0A0K9NJ74"/>
<organism evidence="6 7">
    <name type="scientific">Zostera marina</name>
    <name type="common">Eelgrass</name>
    <dbReference type="NCBI Taxonomy" id="29655"/>
    <lineage>
        <taxon>Eukaryota</taxon>
        <taxon>Viridiplantae</taxon>
        <taxon>Streptophyta</taxon>
        <taxon>Embryophyta</taxon>
        <taxon>Tracheophyta</taxon>
        <taxon>Spermatophyta</taxon>
        <taxon>Magnoliopsida</taxon>
        <taxon>Liliopsida</taxon>
        <taxon>Zosteraceae</taxon>
        <taxon>Zostera</taxon>
    </lineage>
</organism>
<dbReference type="Proteomes" id="UP000036987">
    <property type="component" value="Unassembled WGS sequence"/>
</dbReference>
<comment type="caution">
    <text evidence="6">The sequence shown here is derived from an EMBL/GenBank/DDBJ whole genome shotgun (WGS) entry which is preliminary data.</text>
</comment>
<protein>
    <submittedName>
        <fullName evidence="6">Glycoside hydrolase, family GH5</fullName>
    </submittedName>
</protein>
<keyword evidence="3 4" id="KW-0326">Glycosidase</keyword>
<dbReference type="InterPro" id="IPR017853">
    <property type="entry name" value="GH"/>
</dbReference>
<dbReference type="SUPFAM" id="SSF51445">
    <property type="entry name" value="(Trans)glycosidases"/>
    <property type="match status" value="1"/>
</dbReference>
<dbReference type="GO" id="GO:0004553">
    <property type="term" value="F:hydrolase activity, hydrolyzing O-glycosyl compounds"/>
    <property type="evidence" value="ECO:0007669"/>
    <property type="project" value="InterPro"/>
</dbReference>
<evidence type="ECO:0000313" key="6">
    <source>
        <dbReference type="EMBL" id="KMZ56663.1"/>
    </source>
</evidence>
<dbReference type="OrthoDB" id="442731at2759"/>
<comment type="similarity">
    <text evidence="1 4">Belongs to the glycosyl hydrolase 5 (cellulase A) family.</text>
</comment>
<evidence type="ECO:0000313" key="7">
    <source>
        <dbReference type="Proteomes" id="UP000036987"/>
    </source>
</evidence>
<evidence type="ECO:0000256" key="4">
    <source>
        <dbReference type="RuleBase" id="RU361153"/>
    </source>
</evidence>
<name>A0A0K9NJ74_ZOSMR</name>
<dbReference type="AlphaFoldDB" id="A0A0K9NJ74"/>
<dbReference type="Pfam" id="PF00150">
    <property type="entry name" value="Cellulase"/>
    <property type="match status" value="1"/>
</dbReference>
<sequence>MILFQYYSRVETLSTKSRWIVGRDGRRVKLACVNWVSHLETVFAEGLGKKPVDEITKYIKFNGFNCVRFTWPTDLATNHTLAHLTVRRNFESLGLYHAISEIDANNPDLIDLPTIEAYEKVVANMEKNDVMVILDNHLTKPGWCCNQIDGNGFFRDRYFDPETWIEGLVRMATLFKPYKNVVGMSLRNELRGSNQNVGSWFEYMPRGAMAVNAANPNVLIILSGLSFDTDLSFIRNKKVETSERLANKLVFEFHWYSFSDGTAWIEENHNEVCGRITGKMSRNVGFLLDRPFDYPLFLSEFGIDERGTNVNDNRYFSCLMAFAAELDLDWALWTLQGDYYLRQDTVELNEVYGLLNQNWSDIRNTTFLHRITGIQKPLKGPGCSEVPPYTILFHPATGLCLLRKSFGDAHALVLGHCSESEPWEYTDEGTLNLKGTGLGLRAIGVGNPVVVGKLRNRSDEKWSLKSSSKLHVASQISGEDGLVEVCLDASEYGIVVSNPCTCLRGNKTCDASSQWFKMVTSTLKPTAEIRHCFVTNG</sequence>
<dbReference type="Gene3D" id="3.20.20.80">
    <property type="entry name" value="Glycosidases"/>
    <property type="match status" value="1"/>
</dbReference>
<dbReference type="PANTHER" id="PTHR31263:SF44">
    <property type="entry name" value="OS04G0481200 PROTEIN"/>
    <property type="match status" value="1"/>
</dbReference>
<gene>
    <name evidence="6" type="ORF">ZOSMA_92G00220</name>
</gene>
<dbReference type="SUPFAM" id="SSF50370">
    <property type="entry name" value="Ricin B-like lectins"/>
    <property type="match status" value="1"/>
</dbReference>
<feature type="domain" description="Glycoside hydrolase family 5" evidence="5">
    <location>
        <begin position="53"/>
        <end position="336"/>
    </location>
</feature>
<evidence type="ECO:0000259" key="5">
    <source>
        <dbReference type="Pfam" id="PF00150"/>
    </source>
</evidence>
<dbReference type="EMBL" id="LFYR01002147">
    <property type="protein sequence ID" value="KMZ56663.1"/>
    <property type="molecule type" value="Genomic_DNA"/>
</dbReference>